<reference evidence="2" key="1">
    <citation type="submission" date="2016-08" db="EMBL/GenBank/DDBJ databases">
        <authorList>
            <person name="Varghese N."/>
            <person name="Submissions Spin"/>
        </authorList>
    </citation>
    <scope>NUCLEOTIDE SEQUENCE [LARGE SCALE GENOMIC DNA]</scope>
    <source>
        <strain evidence="2">ERR11</strain>
    </source>
</reference>
<keyword evidence="2" id="KW-1185">Reference proteome</keyword>
<gene>
    <name evidence="1" type="ORF">GA0061098_1011100</name>
</gene>
<sequence>MIYVGLDVSLNSVAVCAVDETGKLIREGTTLADAPSIVQYLEPWAGQVERVGLEAGPMSEWMTANLRTGAAGRQFGSPPG</sequence>
<organism evidence="1 2">
    <name type="scientific">Bradyrhizobium shewense</name>
    <dbReference type="NCBI Taxonomy" id="1761772"/>
    <lineage>
        <taxon>Bacteria</taxon>
        <taxon>Pseudomonadati</taxon>
        <taxon>Pseudomonadota</taxon>
        <taxon>Alphaproteobacteria</taxon>
        <taxon>Hyphomicrobiales</taxon>
        <taxon>Nitrobacteraceae</taxon>
        <taxon>Bradyrhizobium</taxon>
    </lineage>
</organism>
<dbReference type="AlphaFoldDB" id="A0A1C3X0J4"/>
<name>A0A1C3X0J4_9BRAD</name>
<dbReference type="EMBL" id="FMAI01000011">
    <property type="protein sequence ID" value="SCB45749.1"/>
    <property type="molecule type" value="Genomic_DNA"/>
</dbReference>
<dbReference type="Proteomes" id="UP000199184">
    <property type="component" value="Unassembled WGS sequence"/>
</dbReference>
<protein>
    <recommendedName>
        <fullName evidence="3">Transposase</fullName>
    </recommendedName>
</protein>
<evidence type="ECO:0008006" key="3">
    <source>
        <dbReference type="Google" id="ProtNLM"/>
    </source>
</evidence>
<proteinExistence type="predicted"/>
<evidence type="ECO:0000313" key="1">
    <source>
        <dbReference type="EMBL" id="SCB45749.1"/>
    </source>
</evidence>
<evidence type="ECO:0000313" key="2">
    <source>
        <dbReference type="Proteomes" id="UP000199184"/>
    </source>
</evidence>
<accession>A0A1C3X0J4</accession>